<feature type="transmembrane region" description="Helical" evidence="2">
    <location>
        <begin position="26"/>
        <end position="52"/>
    </location>
</feature>
<dbReference type="EMBL" id="JBHSXN010000001">
    <property type="protein sequence ID" value="MFC6951711.1"/>
    <property type="molecule type" value="Genomic_DNA"/>
</dbReference>
<feature type="region of interest" description="Disordered" evidence="1">
    <location>
        <begin position="1"/>
        <end position="25"/>
    </location>
</feature>
<proteinExistence type="predicted"/>
<dbReference type="RefSeq" id="WP_336348726.1">
    <property type="nucleotide sequence ID" value="NZ_JAZAQL010000001.1"/>
</dbReference>
<organism evidence="3 4">
    <name type="scientific">Halorubellus litoreus</name>
    <dbReference type="NCBI Taxonomy" id="755308"/>
    <lineage>
        <taxon>Archaea</taxon>
        <taxon>Methanobacteriati</taxon>
        <taxon>Methanobacteriota</taxon>
        <taxon>Stenosarchaea group</taxon>
        <taxon>Halobacteria</taxon>
        <taxon>Halobacteriales</taxon>
        <taxon>Halorubellaceae</taxon>
        <taxon>Halorubellus</taxon>
    </lineage>
</organism>
<feature type="compositionally biased region" description="Basic and acidic residues" evidence="1">
    <location>
        <begin position="1"/>
        <end position="18"/>
    </location>
</feature>
<gene>
    <name evidence="3" type="ORF">ACFQGB_02430</name>
</gene>
<dbReference type="AlphaFoldDB" id="A0ABD5V9I7"/>
<feature type="transmembrane region" description="Helical" evidence="2">
    <location>
        <begin position="64"/>
        <end position="83"/>
    </location>
</feature>
<accession>A0ABD5V9I7</accession>
<evidence type="ECO:0000256" key="1">
    <source>
        <dbReference type="SAM" id="MobiDB-lite"/>
    </source>
</evidence>
<protein>
    <submittedName>
        <fullName evidence="3">Uncharacterized protein</fullName>
    </submittedName>
</protein>
<keyword evidence="2" id="KW-1133">Transmembrane helix</keyword>
<sequence length="86" mass="9216">MRTHFHPREDVRNERMNDDETDPEPWLPLPVIAVLVLASIVAGAVGFVALVDSPAAAMAALRDPVFYVFLAVGGGTAVAALFAQNR</sequence>
<reference evidence="3 4" key="1">
    <citation type="journal article" date="2019" name="Int. J. Syst. Evol. Microbiol.">
        <title>The Global Catalogue of Microorganisms (GCM) 10K type strain sequencing project: providing services to taxonomists for standard genome sequencing and annotation.</title>
        <authorList>
            <consortium name="The Broad Institute Genomics Platform"/>
            <consortium name="The Broad Institute Genome Sequencing Center for Infectious Disease"/>
            <person name="Wu L."/>
            <person name="Ma J."/>
        </authorList>
    </citation>
    <scope>NUCLEOTIDE SEQUENCE [LARGE SCALE GENOMIC DNA]</scope>
    <source>
        <strain evidence="3 4">GX26</strain>
    </source>
</reference>
<comment type="caution">
    <text evidence="3">The sequence shown here is derived from an EMBL/GenBank/DDBJ whole genome shotgun (WGS) entry which is preliminary data.</text>
</comment>
<keyword evidence="2" id="KW-0812">Transmembrane</keyword>
<name>A0ABD5V9I7_9EURY</name>
<dbReference type="Proteomes" id="UP001596395">
    <property type="component" value="Unassembled WGS sequence"/>
</dbReference>
<evidence type="ECO:0000313" key="3">
    <source>
        <dbReference type="EMBL" id="MFC6951711.1"/>
    </source>
</evidence>
<evidence type="ECO:0000256" key="2">
    <source>
        <dbReference type="SAM" id="Phobius"/>
    </source>
</evidence>
<keyword evidence="4" id="KW-1185">Reference proteome</keyword>
<evidence type="ECO:0000313" key="4">
    <source>
        <dbReference type="Proteomes" id="UP001596395"/>
    </source>
</evidence>
<keyword evidence="2" id="KW-0472">Membrane</keyword>